<evidence type="ECO:0000256" key="3">
    <source>
        <dbReference type="ARBA" id="ARBA00005263"/>
    </source>
</evidence>
<dbReference type="GO" id="GO:0072583">
    <property type="term" value="P:clathrin-dependent endocytosis"/>
    <property type="evidence" value="ECO:0007669"/>
    <property type="project" value="TreeGrafter"/>
</dbReference>
<organism evidence="10 11">
    <name type="scientific">Papaver atlanticum</name>
    <dbReference type="NCBI Taxonomy" id="357466"/>
    <lineage>
        <taxon>Eukaryota</taxon>
        <taxon>Viridiplantae</taxon>
        <taxon>Streptophyta</taxon>
        <taxon>Embryophyta</taxon>
        <taxon>Tracheophyta</taxon>
        <taxon>Spermatophyta</taxon>
        <taxon>Magnoliopsida</taxon>
        <taxon>Ranunculales</taxon>
        <taxon>Papaveraceae</taxon>
        <taxon>Papaveroideae</taxon>
        <taxon>Papaver</taxon>
    </lineage>
</organism>
<dbReference type="EMBL" id="JAJJMB010015449">
    <property type="protein sequence ID" value="KAI3854294.1"/>
    <property type="molecule type" value="Genomic_DNA"/>
</dbReference>
<keyword evidence="5 7" id="KW-0168">Coated pit</keyword>
<protein>
    <recommendedName>
        <fullName evidence="7">Clathrin light chain</fullName>
    </recommendedName>
</protein>
<evidence type="ECO:0000256" key="6">
    <source>
        <dbReference type="ARBA" id="ARBA00023329"/>
    </source>
</evidence>
<dbReference type="GO" id="GO:0030132">
    <property type="term" value="C:clathrin coat of coated pit"/>
    <property type="evidence" value="ECO:0007669"/>
    <property type="project" value="InterPro"/>
</dbReference>
<evidence type="ECO:0000256" key="5">
    <source>
        <dbReference type="ARBA" id="ARBA00023176"/>
    </source>
</evidence>
<keyword evidence="4 7" id="KW-0472">Membrane</keyword>
<feature type="compositionally biased region" description="Basic and acidic residues" evidence="9">
    <location>
        <begin position="303"/>
        <end position="336"/>
    </location>
</feature>
<evidence type="ECO:0000313" key="10">
    <source>
        <dbReference type="EMBL" id="KAI3854294.1"/>
    </source>
</evidence>
<comment type="function">
    <text evidence="1 7">Clathrin is the major protein of the polyhedral coat of coated pits and vesicles.</text>
</comment>
<dbReference type="PANTHER" id="PTHR10639">
    <property type="entry name" value="CLATHRIN LIGHT CHAIN"/>
    <property type="match status" value="1"/>
</dbReference>
<keyword evidence="8" id="KW-0175">Coiled coil</keyword>
<dbReference type="GO" id="GO:0030130">
    <property type="term" value="C:clathrin coat of trans-Golgi network vesicle"/>
    <property type="evidence" value="ECO:0007669"/>
    <property type="project" value="InterPro"/>
</dbReference>
<evidence type="ECO:0000256" key="1">
    <source>
        <dbReference type="ARBA" id="ARBA00003913"/>
    </source>
</evidence>
<evidence type="ECO:0000256" key="7">
    <source>
        <dbReference type="RuleBase" id="RU363137"/>
    </source>
</evidence>
<dbReference type="InterPro" id="IPR000996">
    <property type="entry name" value="Clathrin_L-chain"/>
</dbReference>
<evidence type="ECO:0000256" key="9">
    <source>
        <dbReference type="SAM" id="MobiDB-lite"/>
    </source>
</evidence>
<comment type="subcellular location">
    <subcellularLocation>
        <location evidence="2 7">Cytoplasmic vesicle membrane</location>
        <topology evidence="2 7">Peripheral membrane protein</topology>
        <orientation evidence="2 7">Cytoplasmic side</orientation>
    </subcellularLocation>
    <subcellularLocation>
        <location evidence="7">Membrane</location>
        <location evidence="7">Coated pit</location>
        <topology evidence="7">Peripheral membrane protein</topology>
        <orientation evidence="7">Cytoplasmic side</orientation>
    </subcellularLocation>
    <text evidence="7">Cytoplasmic face of coated pits and vesicles.</text>
</comment>
<proteinExistence type="inferred from homology"/>
<evidence type="ECO:0000256" key="8">
    <source>
        <dbReference type="SAM" id="Coils"/>
    </source>
</evidence>
<dbReference type="PANTHER" id="PTHR10639:SF7">
    <property type="entry name" value="CLATHRIN LIGHT CHAIN"/>
    <property type="match status" value="1"/>
</dbReference>
<comment type="caution">
    <text evidence="10">The sequence shown here is derived from an EMBL/GenBank/DDBJ whole genome shotgun (WGS) entry which is preliminary data.</text>
</comment>
<feature type="region of interest" description="Disordered" evidence="9">
    <location>
        <begin position="246"/>
        <end position="387"/>
    </location>
</feature>
<dbReference type="GO" id="GO:0005198">
    <property type="term" value="F:structural molecule activity"/>
    <property type="evidence" value="ECO:0007669"/>
    <property type="project" value="InterPro"/>
</dbReference>
<comment type="similarity">
    <text evidence="3 7">Belongs to the clathrin light chain family.</text>
</comment>
<dbReference type="Pfam" id="PF01086">
    <property type="entry name" value="Clathrin_lg_ch"/>
    <property type="match status" value="1"/>
</dbReference>
<dbReference type="AlphaFoldDB" id="A0AAD4S357"/>
<feature type="compositionally biased region" description="Basic and acidic residues" evidence="9">
    <location>
        <begin position="248"/>
        <end position="263"/>
    </location>
</feature>
<evidence type="ECO:0000256" key="2">
    <source>
        <dbReference type="ARBA" id="ARBA00004180"/>
    </source>
</evidence>
<evidence type="ECO:0000256" key="4">
    <source>
        <dbReference type="ARBA" id="ARBA00023136"/>
    </source>
</evidence>
<keyword evidence="11" id="KW-1185">Reference proteome</keyword>
<name>A0AAD4S357_9MAGN</name>
<accession>A0AAD4S357</accession>
<feature type="compositionally biased region" description="Gly residues" evidence="9">
    <location>
        <begin position="11"/>
        <end position="34"/>
    </location>
</feature>
<sequence length="387" mass="42423">MSAFDTFSNDGGEGNPHGGGGFDEGGDGYLGGYDSGLPSQRYDESSYSNFANDVYEDHEHDNVVDPNPPPYRHQSDDYQGGFPADDIDIPNNSSASPEIYGFSSSPANHNDNADYSSSQSPFGNGNGKIGYDMSEDVDGVFTSDGPALPPPTEMQPEEGFVLREWRRQNAIHLEEKEKREKEMRNQIIEEAEEYKRSFYEKRKLNCETTKTNNREREKLYLANQEKFHKTADKQYWKAIAELIPHEVPNIEKKRGKKDPDKKPSIVVVQGPKPGKPTELARMRQILLKLKHTPPPHMIPPPEPAKDAKDAKNGKDGKDAKDGKDGKEVSKDAKDKAPAAVGELAKAGDSPSKAAVANGTPDESSKKEASPEAVEGQPASEPEPAVGA</sequence>
<feature type="coiled-coil region" evidence="8">
    <location>
        <begin position="162"/>
        <end position="193"/>
    </location>
</feature>
<dbReference type="Proteomes" id="UP001202328">
    <property type="component" value="Unassembled WGS sequence"/>
</dbReference>
<gene>
    <name evidence="10" type="ORF">MKW98_024717</name>
</gene>
<dbReference type="GO" id="GO:0006886">
    <property type="term" value="P:intracellular protein transport"/>
    <property type="evidence" value="ECO:0007669"/>
    <property type="project" value="InterPro"/>
</dbReference>
<evidence type="ECO:0000313" key="11">
    <source>
        <dbReference type="Proteomes" id="UP001202328"/>
    </source>
</evidence>
<feature type="compositionally biased region" description="Polar residues" evidence="9">
    <location>
        <begin position="90"/>
        <end position="123"/>
    </location>
</feature>
<feature type="region of interest" description="Disordered" evidence="9">
    <location>
        <begin position="1"/>
        <end position="159"/>
    </location>
</feature>
<reference evidence="10" key="1">
    <citation type="submission" date="2022-04" db="EMBL/GenBank/DDBJ databases">
        <title>A functionally conserved STORR gene fusion in Papaver species that diverged 16.8 million years ago.</title>
        <authorList>
            <person name="Catania T."/>
        </authorList>
    </citation>
    <scope>NUCLEOTIDE SEQUENCE</scope>
    <source>
        <strain evidence="10">S-188037</strain>
    </source>
</reference>
<dbReference type="GO" id="GO:0032050">
    <property type="term" value="F:clathrin heavy chain binding"/>
    <property type="evidence" value="ECO:0007669"/>
    <property type="project" value="TreeGrafter"/>
</dbReference>
<keyword evidence="6 7" id="KW-0968">Cytoplasmic vesicle</keyword>